<dbReference type="SUPFAM" id="SSF53613">
    <property type="entry name" value="Ribokinase-like"/>
    <property type="match status" value="1"/>
</dbReference>
<comment type="caution">
    <text evidence="8">The sequence shown here is derived from an EMBL/GenBank/DDBJ whole genome shotgun (WGS) entry which is preliminary data.</text>
</comment>
<comment type="similarity">
    <text evidence="1">Belongs to the carbohydrate kinase PfkB family.</text>
</comment>
<accession>A0A4V3C7L2</accession>
<evidence type="ECO:0000256" key="2">
    <source>
        <dbReference type="ARBA" id="ARBA00022679"/>
    </source>
</evidence>
<keyword evidence="2 6" id="KW-0808">Transferase</keyword>
<evidence type="ECO:0000256" key="3">
    <source>
        <dbReference type="ARBA" id="ARBA00022741"/>
    </source>
</evidence>
<dbReference type="PIRSF" id="PIRSF000535">
    <property type="entry name" value="1PFK/6PFK/LacC"/>
    <property type="match status" value="1"/>
</dbReference>
<dbReference type="EMBL" id="SNWR01000001">
    <property type="protein sequence ID" value="TDO37938.1"/>
    <property type="molecule type" value="Genomic_DNA"/>
</dbReference>
<dbReference type="Proteomes" id="UP000294901">
    <property type="component" value="Unassembled WGS sequence"/>
</dbReference>
<keyword evidence="9" id="KW-1185">Reference proteome</keyword>
<dbReference type="Pfam" id="PF00294">
    <property type="entry name" value="PfkB"/>
    <property type="match status" value="1"/>
</dbReference>
<evidence type="ECO:0000313" key="8">
    <source>
        <dbReference type="EMBL" id="TDO37938.1"/>
    </source>
</evidence>
<dbReference type="GO" id="GO:0016301">
    <property type="term" value="F:kinase activity"/>
    <property type="evidence" value="ECO:0007669"/>
    <property type="project" value="UniProtKB-KW"/>
</dbReference>
<keyword evidence="4 8" id="KW-0418">Kinase</keyword>
<protein>
    <submittedName>
        <fullName evidence="8">1-phosphofructokinase</fullName>
    </submittedName>
</protein>
<keyword evidence="5" id="KW-0067">ATP-binding</keyword>
<dbReference type="PANTHER" id="PTHR46566:SF2">
    <property type="entry name" value="ATP-DEPENDENT 6-PHOSPHOFRUCTOKINASE ISOZYME 2"/>
    <property type="match status" value="1"/>
</dbReference>
<reference evidence="8 9" key="1">
    <citation type="submission" date="2019-03" db="EMBL/GenBank/DDBJ databases">
        <title>Sequencing the genomes of 1000 actinobacteria strains.</title>
        <authorList>
            <person name="Klenk H.-P."/>
        </authorList>
    </citation>
    <scope>NUCLEOTIDE SEQUENCE [LARGE SCALE GENOMIC DNA]</scope>
    <source>
        <strain evidence="8 9">DSM 43805</strain>
    </source>
</reference>
<dbReference type="InterPro" id="IPR029056">
    <property type="entry name" value="Ribokinase-like"/>
</dbReference>
<name>A0A4V3C7L2_9ACTN</name>
<evidence type="ECO:0000256" key="5">
    <source>
        <dbReference type="ARBA" id="ARBA00022840"/>
    </source>
</evidence>
<dbReference type="InterPro" id="IPR017583">
    <property type="entry name" value="Tagatose/fructose_Pkinase"/>
</dbReference>
<evidence type="ECO:0000256" key="1">
    <source>
        <dbReference type="ARBA" id="ARBA00010688"/>
    </source>
</evidence>
<dbReference type="PANTHER" id="PTHR46566">
    <property type="entry name" value="1-PHOSPHOFRUCTOKINASE-RELATED"/>
    <property type="match status" value="1"/>
</dbReference>
<feature type="domain" description="Carbohydrate kinase PfkB" evidence="7">
    <location>
        <begin position="23"/>
        <end position="291"/>
    </location>
</feature>
<dbReference type="Gene3D" id="3.40.1190.20">
    <property type="match status" value="1"/>
</dbReference>
<evidence type="ECO:0000313" key="9">
    <source>
        <dbReference type="Proteomes" id="UP000294901"/>
    </source>
</evidence>
<organism evidence="8 9">
    <name type="scientific">Paractinoplanes brasiliensis</name>
    <dbReference type="NCBI Taxonomy" id="52695"/>
    <lineage>
        <taxon>Bacteria</taxon>
        <taxon>Bacillati</taxon>
        <taxon>Actinomycetota</taxon>
        <taxon>Actinomycetes</taxon>
        <taxon>Micromonosporales</taxon>
        <taxon>Micromonosporaceae</taxon>
        <taxon>Paractinoplanes</taxon>
    </lineage>
</organism>
<dbReference type="AlphaFoldDB" id="A0A4V3C7L2"/>
<dbReference type="InterPro" id="IPR011611">
    <property type="entry name" value="PfkB_dom"/>
</dbReference>
<proteinExistence type="inferred from homology"/>
<sequence length="313" mass="33426">MPYMGDARVMVFAPAPQLTVTVEQQHNQPELHVHPGGQGIWQARMVTSLGAEVTLCTAVGGEVGRVLKPLLDFKGVQLRTIPRESSSGWYVHDRRNGKRQELAEHPGAPFTRHELDELYNLALAEGLRAGNAILSGPAHPSVIRPDVYGRLAHDLKAHGCRVIADLSGDHLRAVLEAGLHVVKVSHEELLRDGMIKDASEKSLTEALVKLHSDGAETALLSRADAGALALFNEQIYRVGIPKLSIADHRGAGDSMTAGVAAVLARGGEMTQAVRTGAAAGALNVTRHGLGTGHMDAVQVLTERVKITPLKKAT</sequence>
<evidence type="ECO:0000256" key="4">
    <source>
        <dbReference type="ARBA" id="ARBA00022777"/>
    </source>
</evidence>
<dbReference type="GO" id="GO:0005975">
    <property type="term" value="P:carbohydrate metabolic process"/>
    <property type="evidence" value="ECO:0007669"/>
    <property type="project" value="InterPro"/>
</dbReference>
<dbReference type="GO" id="GO:0005524">
    <property type="term" value="F:ATP binding"/>
    <property type="evidence" value="ECO:0007669"/>
    <property type="project" value="UniProtKB-KW"/>
</dbReference>
<evidence type="ECO:0000256" key="6">
    <source>
        <dbReference type="PIRNR" id="PIRNR000535"/>
    </source>
</evidence>
<gene>
    <name evidence="8" type="ORF">C8E87_1576</name>
</gene>
<dbReference type="GO" id="GO:0016773">
    <property type="term" value="F:phosphotransferase activity, alcohol group as acceptor"/>
    <property type="evidence" value="ECO:0007669"/>
    <property type="project" value="InterPro"/>
</dbReference>
<keyword evidence="3" id="KW-0547">Nucleotide-binding</keyword>
<evidence type="ECO:0000259" key="7">
    <source>
        <dbReference type="Pfam" id="PF00294"/>
    </source>
</evidence>